<dbReference type="SMART" id="SM00418">
    <property type="entry name" value="HTH_ARSR"/>
    <property type="match status" value="1"/>
</dbReference>
<sequence>MESGVGTDGGDGALLAQPETEDIQLVKVLHALGDPTRLHLLRIYASGQQYDCSSERLGLGHLHKSTVSHHMRTMREAGITSTWVVGRNRYVQLRRADLDARFPGLLDALLNSVEGRTCWAGRRRGLTGRRPGRPVPRWPAPADRRRAGRRAAHPELPAI</sequence>
<keyword evidence="7" id="KW-1185">Reference proteome</keyword>
<reference evidence="6" key="1">
    <citation type="submission" date="2022-11" db="EMBL/GenBank/DDBJ databases">
        <title>Identification and genomic analyses of a novel endophytic actinobacterium Streptomyces endophytica sp. nov. with potential for biocontrol of Yam anthracnose.</title>
        <authorList>
            <person name="Huang X."/>
        </authorList>
    </citation>
    <scope>NUCLEOTIDE SEQUENCE</scope>
    <source>
        <strain evidence="6">HNM0140</strain>
    </source>
</reference>
<dbReference type="PRINTS" id="PR00778">
    <property type="entry name" value="HTHARSR"/>
</dbReference>
<evidence type="ECO:0000256" key="1">
    <source>
        <dbReference type="ARBA" id="ARBA00023015"/>
    </source>
</evidence>
<keyword evidence="3" id="KW-0804">Transcription</keyword>
<organism evidence="6 7">
    <name type="scientific">Streptomyces endophytica</name>
    <dbReference type="NCBI Taxonomy" id="2991496"/>
    <lineage>
        <taxon>Bacteria</taxon>
        <taxon>Bacillati</taxon>
        <taxon>Actinomycetota</taxon>
        <taxon>Actinomycetes</taxon>
        <taxon>Kitasatosporales</taxon>
        <taxon>Streptomycetaceae</taxon>
        <taxon>Streptomyces</taxon>
    </lineage>
</organism>
<keyword evidence="1" id="KW-0805">Transcription regulation</keyword>
<gene>
    <name evidence="6" type="ORF">OJ254_05835</name>
</gene>
<dbReference type="SUPFAM" id="SSF46785">
    <property type="entry name" value="Winged helix' DNA-binding domain"/>
    <property type="match status" value="1"/>
</dbReference>
<dbReference type="PANTHER" id="PTHR33154:SF12">
    <property type="entry name" value="TRANSCRIPTIONAL REGULATORY PROTEIN"/>
    <property type="match status" value="1"/>
</dbReference>
<dbReference type="PROSITE" id="PS50987">
    <property type="entry name" value="HTH_ARSR_2"/>
    <property type="match status" value="1"/>
</dbReference>
<evidence type="ECO:0000259" key="5">
    <source>
        <dbReference type="PROSITE" id="PS50987"/>
    </source>
</evidence>
<keyword evidence="2" id="KW-0238">DNA-binding</keyword>
<dbReference type="Proteomes" id="UP001164959">
    <property type="component" value="Chromosome"/>
</dbReference>
<dbReference type="CDD" id="cd00090">
    <property type="entry name" value="HTH_ARSR"/>
    <property type="match status" value="1"/>
</dbReference>
<dbReference type="Gene3D" id="1.10.10.10">
    <property type="entry name" value="Winged helix-like DNA-binding domain superfamily/Winged helix DNA-binding domain"/>
    <property type="match status" value="1"/>
</dbReference>
<evidence type="ECO:0000256" key="2">
    <source>
        <dbReference type="ARBA" id="ARBA00023125"/>
    </source>
</evidence>
<feature type="domain" description="HTH arsR-type" evidence="5">
    <location>
        <begin position="17"/>
        <end position="113"/>
    </location>
</feature>
<dbReference type="InterPro" id="IPR011991">
    <property type="entry name" value="ArsR-like_HTH"/>
</dbReference>
<evidence type="ECO:0000256" key="3">
    <source>
        <dbReference type="ARBA" id="ARBA00023163"/>
    </source>
</evidence>
<proteinExistence type="predicted"/>
<feature type="region of interest" description="Disordered" evidence="4">
    <location>
        <begin position="124"/>
        <end position="159"/>
    </location>
</feature>
<dbReference type="EMBL" id="CP110636">
    <property type="protein sequence ID" value="UZJ30028.1"/>
    <property type="molecule type" value="Genomic_DNA"/>
</dbReference>
<dbReference type="PANTHER" id="PTHR33154">
    <property type="entry name" value="TRANSCRIPTIONAL REGULATOR, ARSR FAMILY"/>
    <property type="match status" value="1"/>
</dbReference>
<accession>A0ABY6P8A4</accession>
<evidence type="ECO:0000313" key="6">
    <source>
        <dbReference type="EMBL" id="UZJ30028.1"/>
    </source>
</evidence>
<dbReference type="InterPro" id="IPR036390">
    <property type="entry name" value="WH_DNA-bd_sf"/>
</dbReference>
<evidence type="ECO:0000313" key="7">
    <source>
        <dbReference type="Proteomes" id="UP001164959"/>
    </source>
</evidence>
<evidence type="ECO:0000256" key="4">
    <source>
        <dbReference type="SAM" id="MobiDB-lite"/>
    </source>
</evidence>
<dbReference type="InterPro" id="IPR036388">
    <property type="entry name" value="WH-like_DNA-bd_sf"/>
</dbReference>
<dbReference type="InterPro" id="IPR001845">
    <property type="entry name" value="HTH_ArsR_DNA-bd_dom"/>
</dbReference>
<protein>
    <recommendedName>
        <fullName evidence="5">HTH arsR-type domain-containing protein</fullName>
    </recommendedName>
</protein>
<name>A0ABY6P8A4_9ACTN</name>
<dbReference type="RefSeq" id="WP_265361515.1">
    <property type="nucleotide sequence ID" value="NZ_CP110636.1"/>
</dbReference>
<dbReference type="InterPro" id="IPR051081">
    <property type="entry name" value="HTH_MetalResp_TranReg"/>
</dbReference>